<keyword evidence="2" id="KW-1185">Reference proteome</keyword>
<dbReference type="EMBL" id="GL733127">
    <property type="protein sequence ID" value="EFX63285.1"/>
    <property type="molecule type" value="Genomic_DNA"/>
</dbReference>
<proteinExistence type="predicted"/>
<dbReference type="InParanoid" id="E9HY97"/>
<reference evidence="1 2" key="1">
    <citation type="journal article" date="2011" name="Science">
        <title>The ecoresponsive genome of Daphnia pulex.</title>
        <authorList>
            <person name="Colbourne J.K."/>
            <person name="Pfrender M.E."/>
            <person name="Gilbert D."/>
            <person name="Thomas W.K."/>
            <person name="Tucker A."/>
            <person name="Oakley T.H."/>
            <person name="Tokishita S."/>
            <person name="Aerts A."/>
            <person name="Arnold G.J."/>
            <person name="Basu M.K."/>
            <person name="Bauer D.J."/>
            <person name="Caceres C.E."/>
            <person name="Carmel L."/>
            <person name="Casola C."/>
            <person name="Choi J.H."/>
            <person name="Detter J.C."/>
            <person name="Dong Q."/>
            <person name="Dusheyko S."/>
            <person name="Eads B.D."/>
            <person name="Frohlich T."/>
            <person name="Geiler-Samerotte K.A."/>
            <person name="Gerlach D."/>
            <person name="Hatcher P."/>
            <person name="Jogdeo S."/>
            <person name="Krijgsveld J."/>
            <person name="Kriventseva E.V."/>
            <person name="Kultz D."/>
            <person name="Laforsch C."/>
            <person name="Lindquist E."/>
            <person name="Lopez J."/>
            <person name="Manak J.R."/>
            <person name="Muller J."/>
            <person name="Pangilinan J."/>
            <person name="Patwardhan R.P."/>
            <person name="Pitluck S."/>
            <person name="Pritham E.J."/>
            <person name="Rechtsteiner A."/>
            <person name="Rho M."/>
            <person name="Rogozin I.B."/>
            <person name="Sakarya O."/>
            <person name="Salamov A."/>
            <person name="Schaack S."/>
            <person name="Shapiro H."/>
            <person name="Shiga Y."/>
            <person name="Skalitzky C."/>
            <person name="Smith Z."/>
            <person name="Souvorov A."/>
            <person name="Sung W."/>
            <person name="Tang Z."/>
            <person name="Tsuchiya D."/>
            <person name="Tu H."/>
            <person name="Vos H."/>
            <person name="Wang M."/>
            <person name="Wolf Y.I."/>
            <person name="Yamagata H."/>
            <person name="Yamada T."/>
            <person name="Ye Y."/>
            <person name="Shaw J.R."/>
            <person name="Andrews J."/>
            <person name="Crease T.J."/>
            <person name="Tang H."/>
            <person name="Lucas S.M."/>
            <person name="Robertson H.M."/>
            <person name="Bork P."/>
            <person name="Koonin E.V."/>
            <person name="Zdobnov E.M."/>
            <person name="Grigoriev I.V."/>
            <person name="Lynch M."/>
            <person name="Boore J.L."/>
        </authorList>
    </citation>
    <scope>NUCLEOTIDE SEQUENCE [LARGE SCALE GENOMIC DNA]</scope>
</reference>
<gene>
    <name evidence="1" type="ORF">DAPPUDRAFT_335671</name>
</gene>
<evidence type="ECO:0000313" key="2">
    <source>
        <dbReference type="Proteomes" id="UP000000305"/>
    </source>
</evidence>
<accession>E9HY97</accession>
<dbReference type="AlphaFoldDB" id="E9HY97"/>
<name>E9HY97_DAPPU</name>
<protein>
    <submittedName>
        <fullName evidence="1">Uncharacterized protein</fullName>
    </submittedName>
</protein>
<dbReference type="Proteomes" id="UP000000305">
    <property type="component" value="Unassembled WGS sequence"/>
</dbReference>
<sequence>MAFEAFELAKDTLTTGAQPTIVRKHLQDKFGTNLMGKNLIKIKQTLQVTRGMGGNGGISTKTQVKWLRYTLKKIGSTFRMSGAVSNVASNLLLETIQQIAFNAFTILAKMFFKIPSVYQKSSENWKASLYRPSKCFFAYWNALLQEPYQKAHN</sequence>
<dbReference type="HOGENOM" id="CLU_1715120_0_0_1"/>
<dbReference type="KEGG" id="dpx:DAPPUDRAFT_335671"/>
<evidence type="ECO:0000313" key="1">
    <source>
        <dbReference type="EMBL" id="EFX63285.1"/>
    </source>
</evidence>
<organism evidence="1 2">
    <name type="scientific">Daphnia pulex</name>
    <name type="common">Water flea</name>
    <dbReference type="NCBI Taxonomy" id="6669"/>
    <lineage>
        <taxon>Eukaryota</taxon>
        <taxon>Metazoa</taxon>
        <taxon>Ecdysozoa</taxon>
        <taxon>Arthropoda</taxon>
        <taxon>Crustacea</taxon>
        <taxon>Branchiopoda</taxon>
        <taxon>Diplostraca</taxon>
        <taxon>Cladocera</taxon>
        <taxon>Anomopoda</taxon>
        <taxon>Daphniidae</taxon>
        <taxon>Daphnia</taxon>
    </lineage>
</organism>